<keyword evidence="5" id="KW-0687">Ribonucleoprotein</keyword>
<dbReference type="GO" id="GO:0005739">
    <property type="term" value="C:mitochondrion"/>
    <property type="evidence" value="ECO:0007669"/>
    <property type="project" value="UniProtKB-SubCell"/>
</dbReference>
<protein>
    <recommendedName>
        <fullName evidence="6">Small ribosomal subunit protein uS3m</fullName>
    </recommendedName>
</protein>
<keyword evidence="3" id="KW-0689">Ribosomal protein</keyword>
<dbReference type="OMA" id="DATWRAP"/>
<dbReference type="Proteomes" id="UP000016931">
    <property type="component" value="Unassembled WGS sequence"/>
</dbReference>
<comment type="similarity">
    <text evidence="2">Belongs to the universal ribosomal protein uS3 family.</text>
</comment>
<dbReference type="OrthoDB" id="4360278at2759"/>
<feature type="region of interest" description="Disordered" evidence="7">
    <location>
        <begin position="158"/>
        <end position="180"/>
    </location>
</feature>
<dbReference type="InterPro" id="IPR007980">
    <property type="entry name" value="Ribosomal_uS3m_fun"/>
</dbReference>
<dbReference type="GO" id="GO:1990904">
    <property type="term" value="C:ribonucleoprotein complex"/>
    <property type="evidence" value="ECO:0007669"/>
    <property type="project" value="UniProtKB-KW"/>
</dbReference>
<evidence type="ECO:0000256" key="2">
    <source>
        <dbReference type="ARBA" id="ARBA00010761"/>
    </source>
</evidence>
<dbReference type="GO" id="GO:0003735">
    <property type="term" value="F:structural constituent of ribosome"/>
    <property type="evidence" value="ECO:0007669"/>
    <property type="project" value="InterPro"/>
</dbReference>
<name>M3D6E2_SPHMS</name>
<dbReference type="EMBL" id="KB456263">
    <property type="protein sequence ID" value="EMF13745.1"/>
    <property type="molecule type" value="Genomic_DNA"/>
</dbReference>
<dbReference type="GeneID" id="27902380"/>
<sequence>MPPRSISVPTGTFASHVKHLRAQRRSASTAASNLPTAAALPEIAPVWRSRTEPLTRLGQSITGAMEWQTSTYSFNKQAVKPIPVVSANVEKLIHNYVTMKHVDNEGKDVRAIRTALALRRKSAEKVYVSKPKIKDYGDRVEVKCFLWDGGEAIREELENMKRGSSSGSGGGGYRRRTNDSDLLLDPKQQVGLRSLIAKMYGKQVDLQMIKIKRPHLDADILAAYVAQRLRDRRFTPRRVIRDATWRAPLPSAQAVANITNAKLRATPQKFSWQDFTIGNVSRASATGIVESLALSQVSSIQIEAAGRLTKRLTANRSAKKMTRRGTTNKGPAYMLRGFRKAHTQFAFAGGKRRVGQFGIKVSVGHT</sequence>
<dbReference type="HOGENOM" id="CLU_863630_0_0_1"/>
<evidence type="ECO:0000256" key="3">
    <source>
        <dbReference type="ARBA" id="ARBA00022980"/>
    </source>
</evidence>
<evidence type="ECO:0000313" key="8">
    <source>
        <dbReference type="EMBL" id="EMF13745.1"/>
    </source>
</evidence>
<evidence type="ECO:0000256" key="1">
    <source>
        <dbReference type="ARBA" id="ARBA00004173"/>
    </source>
</evidence>
<proteinExistence type="inferred from homology"/>
<dbReference type="GO" id="GO:0005840">
    <property type="term" value="C:ribosome"/>
    <property type="evidence" value="ECO:0007669"/>
    <property type="project" value="UniProtKB-KW"/>
</dbReference>
<dbReference type="GO" id="GO:0006412">
    <property type="term" value="P:translation"/>
    <property type="evidence" value="ECO:0007669"/>
    <property type="project" value="InterPro"/>
</dbReference>
<reference evidence="8 9" key="1">
    <citation type="journal article" date="2012" name="PLoS Pathog.">
        <title>Diverse lifestyles and strategies of plant pathogenesis encoded in the genomes of eighteen Dothideomycetes fungi.</title>
        <authorList>
            <person name="Ohm R.A."/>
            <person name="Feau N."/>
            <person name="Henrissat B."/>
            <person name="Schoch C.L."/>
            <person name="Horwitz B.A."/>
            <person name="Barry K.W."/>
            <person name="Condon B.J."/>
            <person name="Copeland A.C."/>
            <person name="Dhillon B."/>
            <person name="Glaser F."/>
            <person name="Hesse C.N."/>
            <person name="Kosti I."/>
            <person name="LaButti K."/>
            <person name="Lindquist E.A."/>
            <person name="Lucas S."/>
            <person name="Salamov A.A."/>
            <person name="Bradshaw R.E."/>
            <person name="Ciuffetti L."/>
            <person name="Hamelin R.C."/>
            <person name="Kema G.H.J."/>
            <person name="Lawrence C."/>
            <person name="Scott J.A."/>
            <person name="Spatafora J.W."/>
            <person name="Turgeon B.G."/>
            <person name="de Wit P.J.G.M."/>
            <person name="Zhong S."/>
            <person name="Goodwin S.B."/>
            <person name="Grigoriev I.V."/>
        </authorList>
    </citation>
    <scope>NUCLEOTIDE SEQUENCE [LARGE SCALE GENOMIC DNA]</scope>
    <source>
        <strain evidence="8 9">SO2202</strain>
    </source>
</reference>
<evidence type="ECO:0000256" key="6">
    <source>
        <dbReference type="ARBA" id="ARBA00035157"/>
    </source>
</evidence>
<dbReference type="Pfam" id="PF05316">
    <property type="entry name" value="VAR1"/>
    <property type="match status" value="1"/>
</dbReference>
<dbReference type="RefSeq" id="XP_016761866.1">
    <property type="nucleotide sequence ID" value="XM_016905243.1"/>
</dbReference>
<evidence type="ECO:0000313" key="9">
    <source>
        <dbReference type="Proteomes" id="UP000016931"/>
    </source>
</evidence>
<dbReference type="AlphaFoldDB" id="M3D6E2"/>
<comment type="subcellular location">
    <subcellularLocation>
        <location evidence="1">Mitochondrion</location>
    </subcellularLocation>
</comment>
<evidence type="ECO:0000256" key="4">
    <source>
        <dbReference type="ARBA" id="ARBA00023128"/>
    </source>
</evidence>
<dbReference type="STRING" id="692275.M3D6E2"/>
<dbReference type="eggNOG" id="ENOG502SRRH">
    <property type="taxonomic scope" value="Eukaryota"/>
</dbReference>
<evidence type="ECO:0000256" key="5">
    <source>
        <dbReference type="ARBA" id="ARBA00023274"/>
    </source>
</evidence>
<evidence type="ECO:0000256" key="7">
    <source>
        <dbReference type="SAM" id="MobiDB-lite"/>
    </source>
</evidence>
<accession>M3D6E2</accession>
<keyword evidence="9" id="KW-1185">Reference proteome</keyword>
<keyword evidence="4" id="KW-0496">Mitochondrion</keyword>
<organism evidence="8 9">
    <name type="scientific">Sphaerulina musiva (strain SO2202)</name>
    <name type="common">Poplar stem canker fungus</name>
    <name type="synonym">Septoria musiva</name>
    <dbReference type="NCBI Taxonomy" id="692275"/>
    <lineage>
        <taxon>Eukaryota</taxon>
        <taxon>Fungi</taxon>
        <taxon>Dikarya</taxon>
        <taxon>Ascomycota</taxon>
        <taxon>Pezizomycotina</taxon>
        <taxon>Dothideomycetes</taxon>
        <taxon>Dothideomycetidae</taxon>
        <taxon>Mycosphaerellales</taxon>
        <taxon>Mycosphaerellaceae</taxon>
        <taxon>Sphaerulina</taxon>
    </lineage>
</organism>
<gene>
    <name evidence="8" type="ORF">SEPMUDRAFT_148943</name>
</gene>